<evidence type="ECO:0000256" key="2">
    <source>
        <dbReference type="ARBA" id="ARBA00009045"/>
    </source>
</evidence>
<evidence type="ECO:0000256" key="7">
    <source>
        <dbReference type="SAM" id="Phobius"/>
    </source>
</evidence>
<feature type="transmembrane region" description="Helical" evidence="7">
    <location>
        <begin position="247"/>
        <end position="265"/>
    </location>
</feature>
<name>A0ABT6ZRE0_9ACTN</name>
<dbReference type="Proteomes" id="UP001214441">
    <property type="component" value="Unassembled WGS sequence"/>
</dbReference>
<keyword evidence="3 7" id="KW-0812">Transmembrane</keyword>
<sequence>MEQNGQPGDRAEQRGPAFCYRHPDRETGISCARCERAICTDCMIPASVGFQCPECVSSGSGTGHPPGANQPRTIAGGSLTSDPRLVTKALLGVNVAVFLAVLAGGNQLLDRMLLFGQAATEAYGPVEGVAEGQWYRLLTSMFLHQEIWHIAMNMLGLWFLGPPLEAALGRVRFLGLYLVSGLGGGALTYMIAAPQQPSLGASGAIFGLFGATAILMRRMRYDMRPVLILLAINLVFTFTWNNIAWEAHIGGLVVGVLLAYAMVHAPREKRKLVQYGAFALALLATVAVLVVRTMQLTP</sequence>
<dbReference type="GO" id="GO:0008233">
    <property type="term" value="F:peptidase activity"/>
    <property type="evidence" value="ECO:0007669"/>
    <property type="project" value="UniProtKB-KW"/>
</dbReference>
<feature type="transmembrane region" description="Helical" evidence="7">
    <location>
        <begin position="272"/>
        <end position="291"/>
    </location>
</feature>
<evidence type="ECO:0000313" key="10">
    <source>
        <dbReference type="Proteomes" id="UP001214441"/>
    </source>
</evidence>
<reference evidence="9 10" key="1">
    <citation type="submission" date="2023-05" db="EMBL/GenBank/DDBJ databases">
        <title>Streptantibioticus silvisoli sp. nov., acidotolerant actinomycetes 1 from pine litter.</title>
        <authorList>
            <person name="Swiecimska M."/>
            <person name="Golinska P."/>
            <person name="Sangal V."/>
            <person name="Wachnowicz B."/>
            <person name="Goodfellow M."/>
        </authorList>
    </citation>
    <scope>NUCLEOTIDE SEQUENCE [LARGE SCALE GENOMIC DNA]</scope>
    <source>
        <strain evidence="9 10">DSM 42109</strain>
    </source>
</reference>
<evidence type="ECO:0000256" key="6">
    <source>
        <dbReference type="ARBA" id="ARBA00023136"/>
    </source>
</evidence>
<dbReference type="Gene3D" id="1.20.1540.10">
    <property type="entry name" value="Rhomboid-like"/>
    <property type="match status" value="1"/>
</dbReference>
<dbReference type="InterPro" id="IPR035952">
    <property type="entry name" value="Rhomboid-like_sf"/>
</dbReference>
<comment type="similarity">
    <text evidence="2">Belongs to the peptidase S54 family.</text>
</comment>
<protein>
    <submittedName>
        <fullName evidence="9">Rhomboid family intramembrane serine protease</fullName>
        <ecNumber evidence="9">3.4.21.-</ecNumber>
    </submittedName>
</protein>
<keyword evidence="5 7" id="KW-1133">Transmembrane helix</keyword>
<comment type="subcellular location">
    <subcellularLocation>
        <location evidence="1">Membrane</location>
        <topology evidence="1">Multi-pass membrane protein</topology>
    </subcellularLocation>
</comment>
<dbReference type="RefSeq" id="WP_274042800.1">
    <property type="nucleotide sequence ID" value="NZ_JANCPR020000005.1"/>
</dbReference>
<keyword evidence="6 7" id="KW-0472">Membrane</keyword>
<dbReference type="PANTHER" id="PTHR43731:SF14">
    <property type="entry name" value="PRESENILIN-ASSOCIATED RHOMBOID-LIKE PROTEIN, MITOCHONDRIAL"/>
    <property type="match status" value="1"/>
</dbReference>
<gene>
    <name evidence="9" type="ORF">NMN56_006565</name>
</gene>
<evidence type="ECO:0000313" key="9">
    <source>
        <dbReference type="EMBL" id="MDJ1131627.1"/>
    </source>
</evidence>
<evidence type="ECO:0000256" key="1">
    <source>
        <dbReference type="ARBA" id="ARBA00004141"/>
    </source>
</evidence>
<feature type="domain" description="Peptidase S54 rhomboid" evidence="8">
    <location>
        <begin position="132"/>
        <end position="263"/>
    </location>
</feature>
<dbReference type="PANTHER" id="PTHR43731">
    <property type="entry name" value="RHOMBOID PROTEASE"/>
    <property type="match status" value="1"/>
</dbReference>
<evidence type="ECO:0000256" key="5">
    <source>
        <dbReference type="ARBA" id="ARBA00022989"/>
    </source>
</evidence>
<feature type="transmembrane region" description="Helical" evidence="7">
    <location>
        <begin position="223"/>
        <end position="241"/>
    </location>
</feature>
<organism evidence="9 10">
    <name type="scientific">Streptomyces iconiensis</name>
    <dbReference type="NCBI Taxonomy" id="1384038"/>
    <lineage>
        <taxon>Bacteria</taxon>
        <taxon>Bacillati</taxon>
        <taxon>Actinomycetota</taxon>
        <taxon>Actinomycetes</taxon>
        <taxon>Kitasatosporales</taxon>
        <taxon>Streptomycetaceae</taxon>
        <taxon>Streptomyces</taxon>
    </lineage>
</organism>
<dbReference type="SUPFAM" id="SSF144091">
    <property type="entry name" value="Rhomboid-like"/>
    <property type="match status" value="1"/>
</dbReference>
<dbReference type="EMBL" id="JANCPR020000005">
    <property type="protein sequence ID" value="MDJ1131627.1"/>
    <property type="molecule type" value="Genomic_DNA"/>
</dbReference>
<keyword evidence="9" id="KW-0645">Protease</keyword>
<dbReference type="EC" id="3.4.21.-" evidence="9"/>
<feature type="transmembrane region" description="Helical" evidence="7">
    <location>
        <begin position="142"/>
        <end position="161"/>
    </location>
</feature>
<keyword evidence="10" id="KW-1185">Reference proteome</keyword>
<accession>A0ABT6ZRE0</accession>
<proteinExistence type="inferred from homology"/>
<evidence type="ECO:0000259" key="8">
    <source>
        <dbReference type="Pfam" id="PF01694"/>
    </source>
</evidence>
<dbReference type="Pfam" id="PF01694">
    <property type="entry name" value="Rhomboid"/>
    <property type="match status" value="1"/>
</dbReference>
<feature type="transmembrane region" description="Helical" evidence="7">
    <location>
        <begin position="173"/>
        <end position="192"/>
    </location>
</feature>
<keyword evidence="4 9" id="KW-0378">Hydrolase</keyword>
<evidence type="ECO:0000256" key="4">
    <source>
        <dbReference type="ARBA" id="ARBA00022801"/>
    </source>
</evidence>
<dbReference type="GO" id="GO:0006508">
    <property type="term" value="P:proteolysis"/>
    <property type="evidence" value="ECO:0007669"/>
    <property type="project" value="UniProtKB-KW"/>
</dbReference>
<dbReference type="InterPro" id="IPR050925">
    <property type="entry name" value="Rhomboid_protease_S54"/>
</dbReference>
<feature type="transmembrane region" description="Helical" evidence="7">
    <location>
        <begin position="198"/>
        <end position="216"/>
    </location>
</feature>
<feature type="transmembrane region" description="Helical" evidence="7">
    <location>
        <begin position="89"/>
        <end position="109"/>
    </location>
</feature>
<dbReference type="InterPro" id="IPR022764">
    <property type="entry name" value="Peptidase_S54_rhomboid_dom"/>
</dbReference>
<dbReference type="SUPFAM" id="SSF57845">
    <property type="entry name" value="B-box zinc-binding domain"/>
    <property type="match status" value="1"/>
</dbReference>
<evidence type="ECO:0000256" key="3">
    <source>
        <dbReference type="ARBA" id="ARBA00022692"/>
    </source>
</evidence>
<comment type="caution">
    <text evidence="9">The sequence shown here is derived from an EMBL/GenBank/DDBJ whole genome shotgun (WGS) entry which is preliminary data.</text>
</comment>